<dbReference type="EMBL" id="LAZR01040149">
    <property type="protein sequence ID" value="KKL15208.1"/>
    <property type="molecule type" value="Genomic_DNA"/>
</dbReference>
<comment type="caution">
    <text evidence="6">The sequence shown here is derived from an EMBL/GenBank/DDBJ whole genome shotgun (WGS) entry which is preliminary data.</text>
</comment>
<evidence type="ECO:0000256" key="4">
    <source>
        <dbReference type="ARBA" id="ARBA00022980"/>
    </source>
</evidence>
<reference evidence="6" key="1">
    <citation type="journal article" date="2015" name="Nature">
        <title>Complex archaea that bridge the gap between prokaryotes and eukaryotes.</title>
        <authorList>
            <person name="Spang A."/>
            <person name="Saw J.H."/>
            <person name="Jorgensen S.L."/>
            <person name="Zaremba-Niedzwiedzka K."/>
            <person name="Martijn J."/>
            <person name="Lind A.E."/>
            <person name="van Eijk R."/>
            <person name="Schleper C."/>
            <person name="Guy L."/>
            <person name="Ettema T.J."/>
        </authorList>
    </citation>
    <scope>NUCLEOTIDE SEQUENCE</scope>
</reference>
<keyword evidence="3" id="KW-0694">RNA-binding</keyword>
<dbReference type="FunFam" id="2.40.30.10:FF:000004">
    <property type="entry name" value="50S ribosomal protein L3"/>
    <property type="match status" value="1"/>
</dbReference>
<proteinExistence type="inferred from homology"/>
<evidence type="ECO:0000256" key="2">
    <source>
        <dbReference type="ARBA" id="ARBA00022730"/>
    </source>
</evidence>
<dbReference type="AlphaFoldDB" id="A0A0F9DTM9"/>
<sequence>MSIKLIGRKRKMIQAFDEKGNMVVCTIVEAMPNFIVQVKKKDTDGYDAIQIGAGVKKKPNKPMKGHFDKVKLTALEQLIESKVDSVDEYAAGQEFKADYFEKGEYVDVIGKSKGKGFQGLMKLYGFAGMNATHGCSRSHRLGGSTGWITGPGRCFPGGKRASRMGGDNMTVQNLLVIDVDVEKNLLLIKGAIPGMRNSLIYISRSKKKIKA</sequence>
<dbReference type="HAMAP" id="MF_01325_B">
    <property type="entry name" value="Ribosomal_uL3_B"/>
    <property type="match status" value="1"/>
</dbReference>
<dbReference type="SUPFAM" id="SSF50447">
    <property type="entry name" value="Translation proteins"/>
    <property type="match status" value="1"/>
</dbReference>
<keyword evidence="4" id="KW-0689">Ribosomal protein</keyword>
<dbReference type="InterPro" id="IPR019927">
    <property type="entry name" value="Ribosomal_uL3_bac/org-type"/>
</dbReference>
<dbReference type="GO" id="GO:0006412">
    <property type="term" value="P:translation"/>
    <property type="evidence" value="ECO:0007669"/>
    <property type="project" value="InterPro"/>
</dbReference>
<dbReference type="GO" id="GO:0022625">
    <property type="term" value="C:cytosolic large ribosomal subunit"/>
    <property type="evidence" value="ECO:0007669"/>
    <property type="project" value="TreeGrafter"/>
</dbReference>
<dbReference type="NCBIfam" id="TIGR03625">
    <property type="entry name" value="L3_bact"/>
    <property type="match status" value="1"/>
</dbReference>
<dbReference type="Gene3D" id="3.30.160.810">
    <property type="match status" value="1"/>
</dbReference>
<evidence type="ECO:0000313" key="6">
    <source>
        <dbReference type="EMBL" id="KKL15208.1"/>
    </source>
</evidence>
<organism evidence="6">
    <name type="scientific">marine sediment metagenome</name>
    <dbReference type="NCBI Taxonomy" id="412755"/>
    <lineage>
        <taxon>unclassified sequences</taxon>
        <taxon>metagenomes</taxon>
        <taxon>ecological metagenomes</taxon>
    </lineage>
</organism>
<evidence type="ECO:0008006" key="7">
    <source>
        <dbReference type="Google" id="ProtNLM"/>
    </source>
</evidence>
<evidence type="ECO:0000256" key="1">
    <source>
        <dbReference type="ARBA" id="ARBA00006540"/>
    </source>
</evidence>
<gene>
    <name evidence="6" type="ORF">LCGC14_2507910</name>
</gene>
<dbReference type="GO" id="GO:0019843">
    <property type="term" value="F:rRNA binding"/>
    <property type="evidence" value="ECO:0007669"/>
    <property type="project" value="UniProtKB-KW"/>
</dbReference>
<name>A0A0F9DTM9_9ZZZZ</name>
<dbReference type="GO" id="GO:0003735">
    <property type="term" value="F:structural constituent of ribosome"/>
    <property type="evidence" value="ECO:0007669"/>
    <property type="project" value="InterPro"/>
</dbReference>
<protein>
    <recommendedName>
        <fullName evidence="7">50S ribosomal protein L3</fullName>
    </recommendedName>
</protein>
<dbReference type="InterPro" id="IPR009000">
    <property type="entry name" value="Transl_B-barrel_sf"/>
</dbReference>
<evidence type="ECO:0000256" key="3">
    <source>
        <dbReference type="ARBA" id="ARBA00022884"/>
    </source>
</evidence>
<dbReference type="Gene3D" id="2.40.30.10">
    <property type="entry name" value="Translation factors"/>
    <property type="match status" value="1"/>
</dbReference>
<dbReference type="PANTHER" id="PTHR11229">
    <property type="entry name" value="50S RIBOSOMAL PROTEIN L3"/>
    <property type="match status" value="1"/>
</dbReference>
<dbReference type="Pfam" id="PF00297">
    <property type="entry name" value="Ribosomal_L3"/>
    <property type="match status" value="1"/>
</dbReference>
<comment type="similarity">
    <text evidence="1">Belongs to the universal ribosomal protein uL3 family.</text>
</comment>
<accession>A0A0F9DTM9</accession>
<evidence type="ECO:0000256" key="5">
    <source>
        <dbReference type="ARBA" id="ARBA00023274"/>
    </source>
</evidence>
<feature type="non-terminal residue" evidence="6">
    <location>
        <position position="211"/>
    </location>
</feature>
<dbReference type="PANTHER" id="PTHR11229:SF16">
    <property type="entry name" value="LARGE RIBOSOMAL SUBUNIT PROTEIN UL3C"/>
    <property type="match status" value="1"/>
</dbReference>
<dbReference type="InterPro" id="IPR000597">
    <property type="entry name" value="Ribosomal_uL3"/>
</dbReference>
<keyword evidence="5" id="KW-0687">Ribonucleoprotein</keyword>
<keyword evidence="2" id="KW-0699">rRNA-binding</keyword>